<reference evidence="3 4" key="1">
    <citation type="submission" date="2020-03" db="EMBL/GenBank/DDBJ databases">
        <title>Soil Listeria distribution.</title>
        <authorList>
            <person name="Liao J."/>
            <person name="Wiedmann M."/>
        </authorList>
    </citation>
    <scope>NUCLEOTIDE SEQUENCE [LARGE SCALE GENOMIC DNA]</scope>
    <source>
        <strain evidence="3 4">FSL L7-1507</strain>
    </source>
</reference>
<dbReference type="AlphaFoldDB" id="A0A841ZM56"/>
<feature type="region of interest" description="Disordered" evidence="1">
    <location>
        <begin position="26"/>
        <end position="46"/>
    </location>
</feature>
<sequence>MKKLVMSISLVLLVFLGACSGNNAAEKEQKNQTEKTSEKNPANKSQVVDGLKITIKKQEENEKVEGKKKENLYTFTIEGENASSVKKGLGSIDFVLKTKDKKEVKLDDSLATFGNELKSGEKLSGKVSFATNKAPDKLVYKPNGKELVEWSVNANE</sequence>
<feature type="signal peptide" evidence="2">
    <location>
        <begin position="1"/>
        <end position="24"/>
    </location>
</feature>
<evidence type="ECO:0000256" key="2">
    <source>
        <dbReference type="SAM" id="SignalP"/>
    </source>
</evidence>
<dbReference type="EMBL" id="JAARRM010000001">
    <property type="protein sequence ID" value="MBC1520508.1"/>
    <property type="molecule type" value="Genomic_DNA"/>
</dbReference>
<evidence type="ECO:0000313" key="3">
    <source>
        <dbReference type="EMBL" id="MBC1520508.1"/>
    </source>
</evidence>
<feature type="compositionally biased region" description="Basic and acidic residues" evidence="1">
    <location>
        <begin position="26"/>
        <end position="38"/>
    </location>
</feature>
<comment type="caution">
    <text evidence="3">The sequence shown here is derived from an EMBL/GenBank/DDBJ whole genome shotgun (WGS) entry which is preliminary data.</text>
</comment>
<dbReference type="RefSeq" id="WP_185372057.1">
    <property type="nucleotide sequence ID" value="NZ_JAARRM010000001.1"/>
</dbReference>
<organism evidence="3 4">
    <name type="scientific">Listeria aquatica</name>
    <dbReference type="NCBI Taxonomy" id="1494960"/>
    <lineage>
        <taxon>Bacteria</taxon>
        <taxon>Bacillati</taxon>
        <taxon>Bacillota</taxon>
        <taxon>Bacilli</taxon>
        <taxon>Bacillales</taxon>
        <taxon>Listeriaceae</taxon>
        <taxon>Listeria</taxon>
    </lineage>
</organism>
<evidence type="ECO:0000313" key="4">
    <source>
        <dbReference type="Proteomes" id="UP000559885"/>
    </source>
</evidence>
<name>A0A841ZM56_9LIST</name>
<dbReference type="PROSITE" id="PS51257">
    <property type="entry name" value="PROKAR_LIPOPROTEIN"/>
    <property type="match status" value="1"/>
</dbReference>
<keyword evidence="2" id="KW-0732">Signal</keyword>
<dbReference type="Proteomes" id="UP000559885">
    <property type="component" value="Unassembled WGS sequence"/>
</dbReference>
<proteinExistence type="predicted"/>
<feature type="chain" id="PRO_5032905125" evidence="2">
    <location>
        <begin position="25"/>
        <end position="156"/>
    </location>
</feature>
<protein>
    <submittedName>
        <fullName evidence="3">DUF4354 family protein</fullName>
    </submittedName>
</protein>
<accession>A0A841ZM56</accession>
<evidence type="ECO:0000256" key="1">
    <source>
        <dbReference type="SAM" id="MobiDB-lite"/>
    </source>
</evidence>
<gene>
    <name evidence="3" type="ORF">HB912_02470</name>
</gene>